<evidence type="ECO:0000313" key="1">
    <source>
        <dbReference type="EMBL" id="VDD39947.1"/>
    </source>
</evidence>
<reference evidence="1" key="1">
    <citation type="submission" date="2018-11" db="EMBL/GenBank/DDBJ databases">
        <authorList>
            <consortium name="Genoscope - CEA"/>
            <person name="William W."/>
        </authorList>
    </citation>
    <scope>NUCLEOTIDE SEQUENCE</scope>
</reference>
<gene>
    <name evidence="1" type="ORF">BOLC7T45507H</name>
</gene>
<dbReference type="EMBL" id="LR031876">
    <property type="protein sequence ID" value="VDD39947.1"/>
    <property type="molecule type" value="Genomic_DNA"/>
</dbReference>
<organism evidence="1">
    <name type="scientific">Brassica oleracea</name>
    <name type="common">Wild cabbage</name>
    <dbReference type="NCBI Taxonomy" id="3712"/>
    <lineage>
        <taxon>Eukaryota</taxon>
        <taxon>Viridiplantae</taxon>
        <taxon>Streptophyta</taxon>
        <taxon>Embryophyta</taxon>
        <taxon>Tracheophyta</taxon>
        <taxon>Spermatophyta</taxon>
        <taxon>Magnoliopsida</taxon>
        <taxon>eudicotyledons</taxon>
        <taxon>Gunneridae</taxon>
        <taxon>Pentapetalae</taxon>
        <taxon>rosids</taxon>
        <taxon>malvids</taxon>
        <taxon>Brassicales</taxon>
        <taxon>Brassicaceae</taxon>
        <taxon>Brassiceae</taxon>
        <taxon>Brassica</taxon>
    </lineage>
</organism>
<name>A0A3P6E702_BRAOL</name>
<protein>
    <submittedName>
        <fullName evidence="1">Uncharacterized protein</fullName>
    </submittedName>
</protein>
<proteinExistence type="predicted"/>
<accession>A0A3P6E702</accession>
<dbReference type="AlphaFoldDB" id="A0A3P6E702"/>
<sequence>MIKLQSLTLDGSLECKPHRADHLLLLSAWFRETHFSTKRLLKWEIVVHQCGLLDKVETALQLFLLVLIKILMYQWLMEWRQSLRLEW</sequence>